<dbReference type="GO" id="GO:0046872">
    <property type="term" value="F:metal ion binding"/>
    <property type="evidence" value="ECO:0007669"/>
    <property type="project" value="InterPro"/>
</dbReference>
<dbReference type="InterPro" id="IPR011761">
    <property type="entry name" value="ATP-grasp"/>
</dbReference>
<keyword evidence="2" id="KW-0067">ATP-binding</keyword>
<keyword evidence="2" id="KW-0547">Nucleotide-binding</keyword>
<proteinExistence type="predicted"/>
<dbReference type="GO" id="GO:0018169">
    <property type="term" value="F:ribosomal S6-glutamic acid ligase activity"/>
    <property type="evidence" value="ECO:0007669"/>
    <property type="project" value="TreeGrafter"/>
</dbReference>
<dbReference type="PROSITE" id="PS50975">
    <property type="entry name" value="ATP_GRASP"/>
    <property type="match status" value="1"/>
</dbReference>
<dbReference type="PANTHER" id="PTHR21621">
    <property type="entry name" value="RIBOSOMAL PROTEIN S6 MODIFICATION PROTEIN"/>
    <property type="match status" value="1"/>
</dbReference>
<dbReference type="SUPFAM" id="SSF56059">
    <property type="entry name" value="Glutathione synthetase ATP-binding domain-like"/>
    <property type="match status" value="1"/>
</dbReference>
<sequence length="313" mass="34910">MILILSFADNAHVERVLPHLHSPVEVIDVADFPRRLGILAYAGASGDSLWLELGDGRRLALDEVRSVWNRRIRSFDLDPALGDGTERLFAWSETQEAVLGLWYALDSFWMNHPLADERAQRKLTQHRLAHRLGLEIPDTLITNRPDAAAEFIARHGDGGVVRKAFRNIVEAPRETLKVGQDEMARLEAVRLAPVIFQEYIPLALDLRVTAVAGEMFATAFRSEPQYEVDYRSGVGSAEVFPYTLPDEVETGLRALMRELGLAYGAIDLRVTPEGRHVFFEVNPAGEYLFASERSGQPIPQAIAAALERGGGEW</sequence>
<dbReference type="Pfam" id="PF21068">
    <property type="entry name" value="ATPgraspMvdD"/>
    <property type="match status" value="1"/>
</dbReference>
<dbReference type="RefSeq" id="WP_045991663.1">
    <property type="nucleotide sequence ID" value="NZ_CP098827.1"/>
</dbReference>
<gene>
    <name evidence="4" type="ORF">NFG58_21155</name>
</gene>
<evidence type="ECO:0000256" key="1">
    <source>
        <dbReference type="ARBA" id="ARBA00023211"/>
    </source>
</evidence>
<name>A0AAU7KHU9_9GAMM</name>
<dbReference type="GO" id="GO:0005524">
    <property type="term" value="F:ATP binding"/>
    <property type="evidence" value="ECO:0007669"/>
    <property type="project" value="UniProtKB-UniRule"/>
</dbReference>
<organism evidence="4">
    <name type="scientific">Halomonas sp. RT37</name>
    <dbReference type="NCBI Taxonomy" id="2950872"/>
    <lineage>
        <taxon>Bacteria</taxon>
        <taxon>Pseudomonadati</taxon>
        <taxon>Pseudomonadota</taxon>
        <taxon>Gammaproteobacteria</taxon>
        <taxon>Oceanospirillales</taxon>
        <taxon>Halomonadaceae</taxon>
        <taxon>Halomonas</taxon>
    </lineage>
</organism>
<dbReference type="InterPro" id="IPR048936">
    <property type="entry name" value="MvdD-like_ATPgrasp"/>
</dbReference>
<evidence type="ECO:0000256" key="2">
    <source>
        <dbReference type="PROSITE-ProRule" id="PRU00409"/>
    </source>
</evidence>
<reference evidence="4" key="1">
    <citation type="submission" date="2022-06" db="EMBL/GenBank/DDBJ databases">
        <title>A novel DMS-producing enzyme.</title>
        <authorList>
            <person name="Zhang Y."/>
        </authorList>
    </citation>
    <scope>NUCLEOTIDE SEQUENCE</scope>
    <source>
        <strain evidence="4">RT37</strain>
    </source>
</reference>
<dbReference type="PANTHER" id="PTHR21621:SF0">
    <property type="entry name" value="BETA-CITRYLGLUTAMATE SYNTHASE B-RELATED"/>
    <property type="match status" value="1"/>
</dbReference>
<evidence type="ECO:0000313" key="4">
    <source>
        <dbReference type="EMBL" id="XBO71067.1"/>
    </source>
</evidence>
<feature type="domain" description="ATP-grasp" evidence="3">
    <location>
        <begin position="126"/>
        <end position="307"/>
    </location>
</feature>
<evidence type="ECO:0000259" key="3">
    <source>
        <dbReference type="PROSITE" id="PS50975"/>
    </source>
</evidence>
<dbReference type="Gene3D" id="3.30.470.20">
    <property type="entry name" value="ATP-grasp fold, B domain"/>
    <property type="match status" value="1"/>
</dbReference>
<dbReference type="GO" id="GO:0009432">
    <property type="term" value="P:SOS response"/>
    <property type="evidence" value="ECO:0007669"/>
    <property type="project" value="TreeGrafter"/>
</dbReference>
<dbReference type="GO" id="GO:0005737">
    <property type="term" value="C:cytoplasm"/>
    <property type="evidence" value="ECO:0007669"/>
    <property type="project" value="TreeGrafter"/>
</dbReference>
<dbReference type="EMBL" id="CP098827">
    <property type="protein sequence ID" value="XBO71067.1"/>
    <property type="molecule type" value="Genomic_DNA"/>
</dbReference>
<protein>
    <recommendedName>
        <fullName evidence="3">ATP-grasp domain-containing protein</fullName>
    </recommendedName>
</protein>
<dbReference type="AlphaFoldDB" id="A0AAU7KHU9"/>
<keyword evidence="1" id="KW-0464">Manganese</keyword>
<accession>A0AAU7KHU9</accession>